<evidence type="ECO:0000256" key="10">
    <source>
        <dbReference type="ARBA" id="ARBA00022989"/>
    </source>
</evidence>
<dbReference type="Pfam" id="PF02518">
    <property type="entry name" value="HATPase_c"/>
    <property type="match status" value="1"/>
</dbReference>
<dbReference type="InterPro" id="IPR017202">
    <property type="entry name" value="LiaS/VraS"/>
</dbReference>
<dbReference type="PROSITE" id="PS50109">
    <property type="entry name" value="HIS_KIN"/>
    <property type="match status" value="1"/>
</dbReference>
<comment type="caution">
    <text evidence="16">The sequence shown here is derived from an EMBL/GenBank/DDBJ whole genome shotgun (WGS) entry which is preliminary data.</text>
</comment>
<dbReference type="InterPro" id="IPR011712">
    <property type="entry name" value="Sig_transdc_His_kin_sub3_dim/P"/>
</dbReference>
<sequence>MMSKQNRPLIFLYTFIFSFIVLVLTLYTYFYSQGKREWLKELFRTKITYIPLIVYLILIALVVSTMVYIVVYFFHRSQYGRLEEKISLLARNHYDSPLFMKTVRNGEGDPYVSNIDEGIEKIREQMLSMSKDLQVLSSRPQMVDGESKEQILQEERHRLARELHDSVSQQLFAASMMMSALMEDAKKNGQSEIIQKQMNMIGDIINASQSEMRALLLHLRPISLEGKSLKKGIEQLLVELQSKIKIALHWEVEDVSLQSGMEDHLFRVVQELLSNTLRHAKAKSLEVFLKKTDKVVLLRMIDDGVGFDTSNKKVGSYGLNNINERITGMGGTCKIISFVGKGTSVEIRVPVIEEDEEE</sequence>
<evidence type="ECO:0000256" key="3">
    <source>
        <dbReference type="ARBA" id="ARBA00022475"/>
    </source>
</evidence>
<accession>A0A430B200</accession>
<name>A0A430B200_9ENTE</name>
<gene>
    <name evidence="16" type="ORF">CBF29_03455</name>
</gene>
<dbReference type="SUPFAM" id="SSF55874">
    <property type="entry name" value="ATPase domain of HSP90 chaperone/DNA topoisomerase II/histidine kinase"/>
    <property type="match status" value="1"/>
</dbReference>
<dbReference type="GO" id="GO:0046983">
    <property type="term" value="F:protein dimerization activity"/>
    <property type="evidence" value="ECO:0007669"/>
    <property type="project" value="InterPro"/>
</dbReference>
<keyword evidence="10 14" id="KW-1133">Transmembrane helix</keyword>
<protein>
    <recommendedName>
        <fullName evidence="13">Sensor histidine kinase</fullName>
        <ecNumber evidence="13">2.7.13.3</ecNumber>
    </recommendedName>
</protein>
<keyword evidence="11 13" id="KW-0902">Two-component regulatory system</keyword>
<evidence type="ECO:0000256" key="9">
    <source>
        <dbReference type="ARBA" id="ARBA00022840"/>
    </source>
</evidence>
<dbReference type="InterPro" id="IPR036890">
    <property type="entry name" value="HATPase_C_sf"/>
</dbReference>
<feature type="domain" description="Histidine kinase" evidence="15">
    <location>
        <begin position="158"/>
        <end position="353"/>
    </location>
</feature>
<keyword evidence="17" id="KW-1185">Reference proteome</keyword>
<comment type="subcellular location">
    <subcellularLocation>
        <location evidence="2 13">Cell membrane</location>
        <topology evidence="2 13">Multi-pass membrane protein</topology>
    </subcellularLocation>
</comment>
<evidence type="ECO:0000256" key="13">
    <source>
        <dbReference type="PIRNR" id="PIRNR037431"/>
    </source>
</evidence>
<proteinExistence type="predicted"/>
<evidence type="ECO:0000256" key="1">
    <source>
        <dbReference type="ARBA" id="ARBA00000085"/>
    </source>
</evidence>
<keyword evidence="12 13" id="KW-0472">Membrane</keyword>
<evidence type="ECO:0000256" key="11">
    <source>
        <dbReference type="ARBA" id="ARBA00023012"/>
    </source>
</evidence>
<dbReference type="GO" id="GO:0000155">
    <property type="term" value="F:phosphorelay sensor kinase activity"/>
    <property type="evidence" value="ECO:0007669"/>
    <property type="project" value="UniProtKB-UniRule"/>
</dbReference>
<dbReference type="EC" id="2.7.13.3" evidence="13"/>
<keyword evidence="4" id="KW-0597">Phosphoprotein</keyword>
<feature type="transmembrane region" description="Helical" evidence="14">
    <location>
        <begin position="12"/>
        <end position="32"/>
    </location>
</feature>
<dbReference type="InterPro" id="IPR003594">
    <property type="entry name" value="HATPase_dom"/>
</dbReference>
<dbReference type="PANTHER" id="PTHR24421">
    <property type="entry name" value="NITRATE/NITRITE SENSOR PROTEIN NARX-RELATED"/>
    <property type="match status" value="1"/>
</dbReference>
<dbReference type="RefSeq" id="WP_126807359.1">
    <property type="nucleotide sequence ID" value="NZ_NGKA01000003.1"/>
</dbReference>
<keyword evidence="9 13" id="KW-0067">ATP-binding</keyword>
<evidence type="ECO:0000256" key="4">
    <source>
        <dbReference type="ARBA" id="ARBA00022553"/>
    </source>
</evidence>
<evidence type="ECO:0000256" key="14">
    <source>
        <dbReference type="SAM" id="Phobius"/>
    </source>
</evidence>
<dbReference type="AlphaFoldDB" id="A0A430B200"/>
<dbReference type="Proteomes" id="UP000287605">
    <property type="component" value="Unassembled WGS sequence"/>
</dbReference>
<evidence type="ECO:0000256" key="8">
    <source>
        <dbReference type="ARBA" id="ARBA00022777"/>
    </source>
</evidence>
<dbReference type="InterPro" id="IPR050482">
    <property type="entry name" value="Sensor_HK_TwoCompSys"/>
</dbReference>
<dbReference type="Gene3D" id="3.30.565.10">
    <property type="entry name" value="Histidine kinase-like ATPase, C-terminal domain"/>
    <property type="match status" value="1"/>
</dbReference>
<dbReference type="InterPro" id="IPR005467">
    <property type="entry name" value="His_kinase_dom"/>
</dbReference>
<dbReference type="GO" id="GO:0005524">
    <property type="term" value="F:ATP binding"/>
    <property type="evidence" value="ECO:0007669"/>
    <property type="project" value="UniProtKB-UniRule"/>
</dbReference>
<dbReference type="PIRSF" id="PIRSF037431">
    <property type="entry name" value="STHK_LiaS"/>
    <property type="match status" value="1"/>
</dbReference>
<keyword evidence="5 13" id="KW-0808">Transferase</keyword>
<dbReference type="Gene3D" id="1.20.5.1930">
    <property type="match status" value="1"/>
</dbReference>
<dbReference type="EMBL" id="NGKA01000003">
    <property type="protein sequence ID" value="RSU14367.1"/>
    <property type="molecule type" value="Genomic_DNA"/>
</dbReference>
<comment type="catalytic activity">
    <reaction evidence="1 13">
        <text>ATP + protein L-histidine = ADP + protein N-phospho-L-histidine.</text>
        <dbReference type="EC" id="2.7.13.3"/>
    </reaction>
</comment>
<dbReference type="OrthoDB" id="9795828at2"/>
<dbReference type="GO" id="GO:0005886">
    <property type="term" value="C:plasma membrane"/>
    <property type="evidence" value="ECO:0007669"/>
    <property type="project" value="UniProtKB-SubCell"/>
</dbReference>
<keyword evidence="6 14" id="KW-0812">Transmembrane</keyword>
<keyword evidence="3 13" id="KW-1003">Cell membrane</keyword>
<evidence type="ECO:0000259" key="15">
    <source>
        <dbReference type="PROSITE" id="PS50109"/>
    </source>
</evidence>
<reference evidence="16 17" key="1">
    <citation type="submission" date="2017-05" db="EMBL/GenBank/DDBJ databases">
        <title>Vagococcus spp. assemblies.</title>
        <authorList>
            <person name="Gulvik C.A."/>
        </authorList>
    </citation>
    <scope>NUCLEOTIDE SEQUENCE [LARGE SCALE GENOMIC DNA]</scope>
    <source>
        <strain evidence="16 17">CCUG 51432</strain>
    </source>
</reference>
<feature type="transmembrane region" description="Helical" evidence="14">
    <location>
        <begin position="52"/>
        <end position="74"/>
    </location>
</feature>
<evidence type="ECO:0000256" key="5">
    <source>
        <dbReference type="ARBA" id="ARBA00022679"/>
    </source>
</evidence>
<dbReference type="SMART" id="SM00387">
    <property type="entry name" value="HATPase_c"/>
    <property type="match status" value="1"/>
</dbReference>
<evidence type="ECO:0000313" key="17">
    <source>
        <dbReference type="Proteomes" id="UP000287605"/>
    </source>
</evidence>
<dbReference type="PANTHER" id="PTHR24421:SF37">
    <property type="entry name" value="SENSOR HISTIDINE KINASE NARS"/>
    <property type="match status" value="1"/>
</dbReference>
<evidence type="ECO:0000256" key="2">
    <source>
        <dbReference type="ARBA" id="ARBA00004651"/>
    </source>
</evidence>
<evidence type="ECO:0000256" key="12">
    <source>
        <dbReference type="ARBA" id="ARBA00023136"/>
    </source>
</evidence>
<evidence type="ECO:0000313" key="16">
    <source>
        <dbReference type="EMBL" id="RSU14367.1"/>
    </source>
</evidence>
<keyword evidence="7 13" id="KW-0547">Nucleotide-binding</keyword>
<dbReference type="CDD" id="cd16917">
    <property type="entry name" value="HATPase_UhpB-NarQ-NarX-like"/>
    <property type="match status" value="1"/>
</dbReference>
<keyword evidence="8 13" id="KW-0418">Kinase</keyword>
<evidence type="ECO:0000256" key="7">
    <source>
        <dbReference type="ARBA" id="ARBA00022741"/>
    </source>
</evidence>
<evidence type="ECO:0000256" key="6">
    <source>
        <dbReference type="ARBA" id="ARBA00022692"/>
    </source>
</evidence>
<organism evidence="16 17">
    <name type="scientific">Vagococcus elongatus</name>
    <dbReference type="NCBI Taxonomy" id="180344"/>
    <lineage>
        <taxon>Bacteria</taxon>
        <taxon>Bacillati</taxon>
        <taxon>Bacillota</taxon>
        <taxon>Bacilli</taxon>
        <taxon>Lactobacillales</taxon>
        <taxon>Enterococcaceae</taxon>
        <taxon>Vagococcus</taxon>
    </lineage>
</organism>
<dbReference type="Pfam" id="PF07730">
    <property type="entry name" value="HisKA_3"/>
    <property type="match status" value="1"/>
</dbReference>